<dbReference type="Pfam" id="PF01408">
    <property type="entry name" value="GFO_IDH_MocA"/>
    <property type="match status" value="1"/>
</dbReference>
<dbReference type="Gene3D" id="3.40.50.720">
    <property type="entry name" value="NAD(P)-binding Rossmann-like Domain"/>
    <property type="match status" value="1"/>
</dbReference>
<evidence type="ECO:0000259" key="4">
    <source>
        <dbReference type="Pfam" id="PF22725"/>
    </source>
</evidence>
<proteinExistence type="inferred from homology"/>
<gene>
    <name evidence="5" type="ORF">QFZ34_002721</name>
</gene>
<comment type="caution">
    <text evidence="5">The sequence shown here is derived from an EMBL/GenBank/DDBJ whole genome shotgun (WGS) entry which is preliminary data.</text>
</comment>
<name>A0ABU0S9Y0_9HYPH</name>
<reference evidence="5 6" key="1">
    <citation type="submission" date="2023-07" db="EMBL/GenBank/DDBJ databases">
        <title>Comparative genomics of wheat-associated soil bacteria to identify genetic determinants of phenazine resistance.</title>
        <authorList>
            <person name="Mouncey N."/>
        </authorList>
    </citation>
    <scope>NUCLEOTIDE SEQUENCE [LARGE SCALE GENOMIC DNA]</scope>
    <source>
        <strain evidence="5 6">W4I11</strain>
    </source>
</reference>
<keyword evidence="6" id="KW-1185">Reference proteome</keyword>
<evidence type="ECO:0000256" key="1">
    <source>
        <dbReference type="ARBA" id="ARBA00010928"/>
    </source>
</evidence>
<dbReference type="RefSeq" id="WP_307281628.1">
    <property type="nucleotide sequence ID" value="NZ_JAUSZT010000003.1"/>
</dbReference>
<dbReference type="Gene3D" id="3.30.360.10">
    <property type="entry name" value="Dihydrodipicolinate Reductase, domain 2"/>
    <property type="match status" value="1"/>
</dbReference>
<feature type="domain" description="GFO/IDH/MocA-like oxidoreductase" evidence="4">
    <location>
        <begin position="130"/>
        <end position="246"/>
    </location>
</feature>
<dbReference type="Proteomes" id="UP001237780">
    <property type="component" value="Unassembled WGS sequence"/>
</dbReference>
<dbReference type="SUPFAM" id="SSF55347">
    <property type="entry name" value="Glyceraldehyde-3-phosphate dehydrogenase-like, C-terminal domain"/>
    <property type="match status" value="1"/>
</dbReference>
<dbReference type="EMBL" id="JAUSZT010000003">
    <property type="protein sequence ID" value="MDQ0997539.1"/>
    <property type="molecule type" value="Genomic_DNA"/>
</dbReference>
<dbReference type="SUPFAM" id="SSF51735">
    <property type="entry name" value="NAD(P)-binding Rossmann-fold domains"/>
    <property type="match status" value="1"/>
</dbReference>
<evidence type="ECO:0000256" key="2">
    <source>
        <dbReference type="ARBA" id="ARBA00023002"/>
    </source>
</evidence>
<dbReference type="Pfam" id="PF22725">
    <property type="entry name" value="GFO_IDH_MocA_C3"/>
    <property type="match status" value="1"/>
</dbReference>
<dbReference type="InterPro" id="IPR036291">
    <property type="entry name" value="NAD(P)-bd_dom_sf"/>
</dbReference>
<dbReference type="InterPro" id="IPR050984">
    <property type="entry name" value="Gfo/Idh/MocA_domain"/>
</dbReference>
<evidence type="ECO:0000259" key="3">
    <source>
        <dbReference type="Pfam" id="PF01408"/>
    </source>
</evidence>
<accession>A0ABU0S9Y0</accession>
<organism evidence="5 6">
    <name type="scientific">Phyllobacterium ifriqiyense</name>
    <dbReference type="NCBI Taxonomy" id="314238"/>
    <lineage>
        <taxon>Bacteria</taxon>
        <taxon>Pseudomonadati</taxon>
        <taxon>Pseudomonadota</taxon>
        <taxon>Alphaproteobacteria</taxon>
        <taxon>Hyphomicrobiales</taxon>
        <taxon>Phyllobacteriaceae</taxon>
        <taxon>Phyllobacterium</taxon>
    </lineage>
</organism>
<evidence type="ECO:0000313" key="5">
    <source>
        <dbReference type="EMBL" id="MDQ0997539.1"/>
    </source>
</evidence>
<evidence type="ECO:0000313" key="6">
    <source>
        <dbReference type="Proteomes" id="UP001237780"/>
    </source>
</evidence>
<dbReference type="PANTHER" id="PTHR22604:SF105">
    <property type="entry name" value="TRANS-1,2-DIHYDROBENZENE-1,2-DIOL DEHYDROGENASE"/>
    <property type="match status" value="1"/>
</dbReference>
<sequence>MFRWGILSTAKIGVTVVIPAICDAENSVLSAVASRDLSKARAVADRFGAPHAFGSYEEMLASKDIDGVYIPLPTSQHVEWSLKAAEAGKHVLCEKPISLHADQITALQHARDTHGVLISEAFMVTYHPQWLKVRELVQGGAIGTLRQVQAAFTYFNKDAGNMRNQLSLGGGALPDIGVYPTVVTRFVTGKEPLRVSATVERDPDFGTDRYASVRADFDGFELGFYVGTQLASRQSIVFHGDKGYIEVLAPFNTGKYDHAKVWLHNAAHDGAQEFNFGGVNHYRLQVEAFAREAQGEKAGVFSLEDSVRNQKLIDAVYRSDKSGKWETV</sequence>
<dbReference type="PANTHER" id="PTHR22604">
    <property type="entry name" value="OXIDOREDUCTASES"/>
    <property type="match status" value="1"/>
</dbReference>
<protein>
    <submittedName>
        <fullName evidence="5">Dehydrogenase</fullName>
    </submittedName>
</protein>
<comment type="similarity">
    <text evidence="1">Belongs to the Gfo/Idh/MocA family.</text>
</comment>
<keyword evidence="2" id="KW-0560">Oxidoreductase</keyword>
<dbReference type="InterPro" id="IPR000683">
    <property type="entry name" value="Gfo/Idh/MocA-like_OxRdtase_N"/>
</dbReference>
<feature type="domain" description="Gfo/Idh/MocA-like oxidoreductase N-terminal" evidence="3">
    <location>
        <begin position="3"/>
        <end position="120"/>
    </location>
</feature>
<dbReference type="InterPro" id="IPR055170">
    <property type="entry name" value="GFO_IDH_MocA-like_dom"/>
</dbReference>